<evidence type="ECO:0000259" key="12">
    <source>
        <dbReference type="PROSITE" id="PS50846"/>
    </source>
</evidence>
<evidence type="ECO:0000256" key="7">
    <source>
        <dbReference type="ARBA" id="ARBA00022764"/>
    </source>
</evidence>
<dbReference type="CDD" id="cd00371">
    <property type="entry name" value="HMA"/>
    <property type="match status" value="1"/>
</dbReference>
<protein>
    <recommendedName>
        <fullName evidence="10">Periplasmic mercury ion-binding protein</fullName>
    </recommendedName>
</protein>
<comment type="function">
    <text evidence="9 10">Involved in mercury resistance. Acts as a mercury scavenger that specifically binds to a mercuric ion in the periplasm and probably passes it to the cytoplasmic mercuric reductase MerA via the mercuric transport protein MerT.</text>
</comment>
<dbReference type="PROSITE" id="PS50846">
    <property type="entry name" value="HMA_2"/>
    <property type="match status" value="1"/>
</dbReference>
<accession>A0ABT7AE54</accession>
<evidence type="ECO:0000313" key="13">
    <source>
        <dbReference type="EMBL" id="MDJ1157628.1"/>
    </source>
</evidence>
<dbReference type="NCBIfam" id="TIGR02052">
    <property type="entry name" value="MerP"/>
    <property type="match status" value="1"/>
</dbReference>
<evidence type="ECO:0000313" key="14">
    <source>
        <dbReference type="Proteomes" id="UP001321492"/>
    </source>
</evidence>
<dbReference type="InterPro" id="IPR036163">
    <property type="entry name" value="HMA_dom_sf"/>
</dbReference>
<evidence type="ECO:0000256" key="10">
    <source>
        <dbReference type="RuleBase" id="RU361212"/>
    </source>
</evidence>
<dbReference type="Pfam" id="PF00403">
    <property type="entry name" value="HMA"/>
    <property type="match status" value="1"/>
</dbReference>
<comment type="subcellular location">
    <subcellularLocation>
        <location evidence="1 10">Periplasm</location>
    </subcellularLocation>
</comment>
<evidence type="ECO:0000256" key="6">
    <source>
        <dbReference type="ARBA" id="ARBA00022729"/>
    </source>
</evidence>
<dbReference type="RefSeq" id="WP_283739608.1">
    <property type="nucleotide sequence ID" value="NZ_JASJEV010000002.1"/>
</dbReference>
<dbReference type="PRINTS" id="PR00946">
    <property type="entry name" value="HGSCAVENGER"/>
</dbReference>
<keyword evidence="8 10" id="KW-0476">Mercury</keyword>
<sequence>MIRLLAFGFGLLASSMAFAGERTVTLAVENMYCAACPIIVRESLERVPGVIKAEVFYRGGTAVVIYDDSKTDMTALTAATANAGYPSAPKG</sequence>
<keyword evidence="4 10" id="KW-0475">Mercuric resistance</keyword>
<evidence type="ECO:0000256" key="4">
    <source>
        <dbReference type="ARBA" id="ARBA00022466"/>
    </source>
</evidence>
<evidence type="ECO:0000256" key="5">
    <source>
        <dbReference type="ARBA" id="ARBA00022723"/>
    </source>
</evidence>
<dbReference type="EMBL" id="JASJEV010000002">
    <property type="protein sequence ID" value="MDJ1157628.1"/>
    <property type="molecule type" value="Genomic_DNA"/>
</dbReference>
<evidence type="ECO:0000256" key="3">
    <source>
        <dbReference type="ARBA" id="ARBA00011245"/>
    </source>
</evidence>
<evidence type="ECO:0000256" key="9">
    <source>
        <dbReference type="ARBA" id="ARBA00045344"/>
    </source>
</evidence>
<dbReference type="InterPro" id="IPR011795">
    <property type="entry name" value="MerP"/>
</dbReference>
<dbReference type="PROSITE" id="PS01047">
    <property type="entry name" value="HMA_1"/>
    <property type="match status" value="1"/>
</dbReference>
<dbReference type="Proteomes" id="UP001321492">
    <property type="component" value="Unassembled WGS sequence"/>
</dbReference>
<comment type="caution">
    <text evidence="13">The sequence shown here is derived from an EMBL/GenBank/DDBJ whole genome shotgun (WGS) entry which is preliminary data.</text>
</comment>
<keyword evidence="7 10" id="KW-0574">Periplasm</keyword>
<dbReference type="SUPFAM" id="SSF55008">
    <property type="entry name" value="HMA, heavy metal-associated domain"/>
    <property type="match status" value="1"/>
</dbReference>
<keyword evidence="6 11" id="KW-0732">Signal</keyword>
<name>A0ABT7AE54_9HYPH</name>
<proteinExistence type="inferred from homology"/>
<dbReference type="InterPro" id="IPR006121">
    <property type="entry name" value="HMA_dom"/>
</dbReference>
<comment type="subunit">
    <text evidence="3">Monomer.</text>
</comment>
<dbReference type="InterPro" id="IPR017969">
    <property type="entry name" value="Heavy-metal-associated_CS"/>
</dbReference>
<evidence type="ECO:0000256" key="2">
    <source>
        <dbReference type="ARBA" id="ARBA00005938"/>
    </source>
</evidence>
<gene>
    <name evidence="10 13" type="primary">merP</name>
    <name evidence="13" type="ORF">QNA08_05200</name>
</gene>
<keyword evidence="5 10" id="KW-0479">Metal-binding</keyword>
<dbReference type="Gene3D" id="3.30.70.100">
    <property type="match status" value="1"/>
</dbReference>
<dbReference type="InterPro" id="IPR001802">
    <property type="entry name" value="MerP/CopZ"/>
</dbReference>
<organism evidence="13 14">
    <name type="scientific">Chelatococcus albus</name>
    <dbReference type="NCBI Taxonomy" id="3047466"/>
    <lineage>
        <taxon>Bacteria</taxon>
        <taxon>Pseudomonadati</taxon>
        <taxon>Pseudomonadota</taxon>
        <taxon>Alphaproteobacteria</taxon>
        <taxon>Hyphomicrobiales</taxon>
        <taxon>Chelatococcaceae</taxon>
        <taxon>Chelatococcus</taxon>
    </lineage>
</organism>
<comment type="similarity">
    <text evidence="2">Belongs to the MerP family.</text>
</comment>
<evidence type="ECO:0000256" key="8">
    <source>
        <dbReference type="ARBA" id="ARBA00022914"/>
    </source>
</evidence>
<keyword evidence="14" id="KW-1185">Reference proteome</keyword>
<evidence type="ECO:0000256" key="1">
    <source>
        <dbReference type="ARBA" id="ARBA00004418"/>
    </source>
</evidence>
<feature type="domain" description="HMA" evidence="12">
    <location>
        <begin position="22"/>
        <end position="88"/>
    </location>
</feature>
<feature type="signal peptide" evidence="11">
    <location>
        <begin position="1"/>
        <end position="19"/>
    </location>
</feature>
<reference evidence="13 14" key="1">
    <citation type="submission" date="2023-05" db="EMBL/GenBank/DDBJ databases">
        <title>Chelatococcus sp. nov., a moderately thermophilic bacterium isolated from hot spring microbial mat.</title>
        <authorList>
            <person name="Hu C.-J."/>
            <person name="Li W.-J."/>
        </authorList>
    </citation>
    <scope>NUCLEOTIDE SEQUENCE [LARGE SCALE GENOMIC DNA]</scope>
    <source>
        <strain evidence="13 14">SYSU G07232</strain>
    </source>
</reference>
<feature type="chain" id="PRO_5045526583" description="Periplasmic mercury ion-binding protein" evidence="11">
    <location>
        <begin position="20"/>
        <end position="91"/>
    </location>
</feature>
<evidence type="ECO:0000256" key="11">
    <source>
        <dbReference type="SAM" id="SignalP"/>
    </source>
</evidence>